<dbReference type="AlphaFoldDB" id="D1B7B9"/>
<keyword evidence="2" id="KW-1185">Reference proteome</keyword>
<reference evidence="1 2" key="1">
    <citation type="journal article" date="2009" name="Stand. Genomic Sci.">
        <title>Complete genome sequence of Thermanaerovibrio acidaminovorans type strain (Su883).</title>
        <authorList>
            <person name="Chovatia M."/>
            <person name="Sikorski J."/>
            <person name="Schroder M."/>
            <person name="Lapidus A."/>
            <person name="Nolan M."/>
            <person name="Tice H."/>
            <person name="Glavina Del Rio T."/>
            <person name="Copeland A."/>
            <person name="Cheng J.F."/>
            <person name="Lucas S."/>
            <person name="Chen F."/>
            <person name="Bruce D."/>
            <person name="Goodwin L."/>
            <person name="Pitluck S."/>
            <person name="Ivanova N."/>
            <person name="Mavromatis K."/>
            <person name="Ovchinnikova G."/>
            <person name="Pati A."/>
            <person name="Chen A."/>
            <person name="Palaniappan K."/>
            <person name="Land M."/>
            <person name="Hauser L."/>
            <person name="Chang Y.J."/>
            <person name="Jeffries C.D."/>
            <person name="Chain P."/>
            <person name="Saunders E."/>
            <person name="Detter J.C."/>
            <person name="Brettin T."/>
            <person name="Rohde M."/>
            <person name="Goker M."/>
            <person name="Spring S."/>
            <person name="Bristow J."/>
            <person name="Markowitz V."/>
            <person name="Hugenholtz P."/>
            <person name="Kyrpides N.C."/>
            <person name="Klenk H.P."/>
            <person name="Eisen J.A."/>
        </authorList>
    </citation>
    <scope>NUCLEOTIDE SEQUENCE [LARGE SCALE GENOMIC DNA]</scope>
    <source>
        <strain evidence="2">ATCC 49978 / DSM 6589 / Su883</strain>
    </source>
</reference>
<dbReference type="RefSeq" id="WP_012870419.1">
    <property type="nucleotide sequence ID" value="NC_013522.1"/>
</dbReference>
<dbReference type="EnsemblBacteria" id="ACZ19910">
    <property type="protein sequence ID" value="ACZ19910"/>
    <property type="gene ID" value="Taci_1696"/>
</dbReference>
<organism evidence="1 2">
    <name type="scientific">Thermanaerovibrio acidaminovorans (strain ATCC 49978 / DSM 6589 / Su883)</name>
    <name type="common">Selenomonas acidaminovorans</name>
    <dbReference type="NCBI Taxonomy" id="525903"/>
    <lineage>
        <taxon>Bacteria</taxon>
        <taxon>Thermotogati</taxon>
        <taxon>Synergistota</taxon>
        <taxon>Synergistia</taxon>
        <taxon>Synergistales</taxon>
        <taxon>Synergistaceae</taxon>
        <taxon>Thermanaerovibrio</taxon>
    </lineage>
</organism>
<evidence type="ECO:0000313" key="2">
    <source>
        <dbReference type="Proteomes" id="UP000002030"/>
    </source>
</evidence>
<accession>D1B7B9</accession>
<dbReference type="OrthoDB" id="2741at2"/>
<name>D1B7B9_THEAS</name>
<dbReference type="PATRIC" id="fig|525903.6.peg.1686"/>
<dbReference type="eggNOG" id="ENOG5031JEE">
    <property type="taxonomic scope" value="Bacteria"/>
</dbReference>
<gene>
    <name evidence="1" type="ordered locus">Taci_1696</name>
</gene>
<dbReference type="Proteomes" id="UP000002030">
    <property type="component" value="Chromosome"/>
</dbReference>
<sequence length="289" mass="32830">MGWESLLLLFDRGHPVWDLELIRRAGEDPAGVYRLTREGLLEPLPGGAFRLTPRGAMAFREVRGQFFLDQEPGEDRRDPDRWLERNRLEWALRGAFVGRWGKREFVPGAALPFEAPDLAFRVDGGRVRWSPGEAGKGELQLDLLVLSRYDFASYLSHLEGEDSPDALANADRLLMVLEDGWGLEEACRALAMAHRWIRDRRARMGSRFDLDAEGQDSLTWWVAVTRDEARAAALRELLCPFGEDLARPSVPVDLWVVSREALEGVRGEETFFDLFARVGHRIFASRGRA</sequence>
<dbReference type="STRING" id="525903.Taci_1696"/>
<dbReference type="EMBL" id="CP001818">
    <property type="protein sequence ID" value="ACZ19910.1"/>
    <property type="molecule type" value="Genomic_DNA"/>
</dbReference>
<proteinExistence type="predicted"/>
<evidence type="ECO:0000313" key="1">
    <source>
        <dbReference type="EMBL" id="ACZ19910.1"/>
    </source>
</evidence>
<dbReference type="HOGENOM" id="CLU_808084_0_0_0"/>
<dbReference type="KEGG" id="tai:Taci_1696"/>
<protein>
    <submittedName>
        <fullName evidence="1">Uncharacterized protein</fullName>
    </submittedName>
</protein>